<dbReference type="InterPro" id="IPR051908">
    <property type="entry name" value="Ribosomal_N-acetyltransferase"/>
</dbReference>
<proteinExistence type="predicted"/>
<dbReference type="GO" id="GO:0008999">
    <property type="term" value="F:protein-N-terminal-alanine acetyltransferase activity"/>
    <property type="evidence" value="ECO:0007669"/>
    <property type="project" value="TreeGrafter"/>
</dbReference>
<gene>
    <name evidence="2" type="ORF">GBA63_07040</name>
</gene>
<keyword evidence="3" id="KW-1185">Reference proteome</keyword>
<dbReference type="GO" id="GO:0005737">
    <property type="term" value="C:cytoplasm"/>
    <property type="evidence" value="ECO:0007669"/>
    <property type="project" value="TreeGrafter"/>
</dbReference>
<dbReference type="SUPFAM" id="SSF55729">
    <property type="entry name" value="Acyl-CoA N-acyltransferases (Nat)"/>
    <property type="match status" value="1"/>
</dbReference>
<dbReference type="AlphaFoldDB" id="A0A6G8Q7H4"/>
<sequence>MPSDRIRLISPEKVLETRRLLLEPLTAAHAAILYEPLLNSRLYTFIPQDPPASERALEDRYRKLSTRRSPDGSEAWLNWAARERETGRYAGTLEATVQEDGAAFVAYMVFVACQRRGFAAEGCGRLLAHLFDDYGVSVVVAEIDTRNAASVALVESLGFRRVALRRDADHFKGASSDEYRYELGRPEHRRC</sequence>
<dbReference type="Gene3D" id="3.40.630.30">
    <property type="match status" value="1"/>
</dbReference>
<protein>
    <submittedName>
        <fullName evidence="2">GNAT family N-acetyltransferase</fullName>
    </submittedName>
</protein>
<dbReference type="RefSeq" id="WP_166174758.1">
    <property type="nucleotide sequence ID" value="NZ_CP045119.1"/>
</dbReference>
<reference evidence="2 3" key="1">
    <citation type="submission" date="2019-10" db="EMBL/GenBank/DDBJ databases">
        <title>Rubrobacter sp nov SCSIO 52090 isolated from a deep-sea sediment in the South China Sea.</title>
        <authorList>
            <person name="Chen R.W."/>
        </authorList>
    </citation>
    <scope>NUCLEOTIDE SEQUENCE [LARGE SCALE GENOMIC DNA]</scope>
    <source>
        <strain evidence="2 3">SCSIO 52909</strain>
    </source>
</reference>
<accession>A0A6G8Q7H4</accession>
<feature type="domain" description="N-acetyltransferase" evidence="1">
    <location>
        <begin position="20"/>
        <end position="186"/>
    </location>
</feature>
<keyword evidence="2" id="KW-0808">Transferase</keyword>
<organism evidence="2 3">
    <name type="scientific">Rubrobacter tropicus</name>
    <dbReference type="NCBI Taxonomy" id="2653851"/>
    <lineage>
        <taxon>Bacteria</taxon>
        <taxon>Bacillati</taxon>
        <taxon>Actinomycetota</taxon>
        <taxon>Rubrobacteria</taxon>
        <taxon>Rubrobacterales</taxon>
        <taxon>Rubrobacteraceae</taxon>
        <taxon>Rubrobacter</taxon>
    </lineage>
</organism>
<dbReference type="InterPro" id="IPR000182">
    <property type="entry name" value="GNAT_dom"/>
</dbReference>
<dbReference type="Proteomes" id="UP000501452">
    <property type="component" value="Chromosome"/>
</dbReference>
<dbReference type="PANTHER" id="PTHR43441:SF2">
    <property type="entry name" value="FAMILY ACETYLTRANSFERASE, PUTATIVE (AFU_ORTHOLOGUE AFUA_7G00850)-RELATED"/>
    <property type="match status" value="1"/>
</dbReference>
<evidence type="ECO:0000313" key="3">
    <source>
        <dbReference type="Proteomes" id="UP000501452"/>
    </source>
</evidence>
<dbReference type="PROSITE" id="PS51186">
    <property type="entry name" value="GNAT"/>
    <property type="match status" value="1"/>
</dbReference>
<evidence type="ECO:0000313" key="2">
    <source>
        <dbReference type="EMBL" id="QIN82431.1"/>
    </source>
</evidence>
<dbReference type="Pfam" id="PF13302">
    <property type="entry name" value="Acetyltransf_3"/>
    <property type="match status" value="1"/>
</dbReference>
<dbReference type="PANTHER" id="PTHR43441">
    <property type="entry name" value="RIBOSOMAL-PROTEIN-SERINE ACETYLTRANSFERASE"/>
    <property type="match status" value="1"/>
</dbReference>
<name>A0A6G8Q7H4_9ACTN</name>
<dbReference type="GO" id="GO:1990189">
    <property type="term" value="F:protein N-terminal-serine acetyltransferase activity"/>
    <property type="evidence" value="ECO:0007669"/>
    <property type="project" value="TreeGrafter"/>
</dbReference>
<dbReference type="KEGG" id="rub:GBA63_07040"/>
<dbReference type="EMBL" id="CP045119">
    <property type="protein sequence ID" value="QIN82431.1"/>
    <property type="molecule type" value="Genomic_DNA"/>
</dbReference>
<dbReference type="InterPro" id="IPR016181">
    <property type="entry name" value="Acyl_CoA_acyltransferase"/>
</dbReference>
<evidence type="ECO:0000259" key="1">
    <source>
        <dbReference type="PROSITE" id="PS51186"/>
    </source>
</evidence>